<dbReference type="Pfam" id="PF21983">
    <property type="entry name" value="NikA-like"/>
    <property type="match status" value="1"/>
</dbReference>
<dbReference type="AlphaFoldDB" id="A0A2R8B5Q9"/>
<organism evidence="1 2">
    <name type="scientific">Albidovulum aquaemixtae</name>
    <dbReference type="NCBI Taxonomy" id="1542388"/>
    <lineage>
        <taxon>Bacteria</taxon>
        <taxon>Pseudomonadati</taxon>
        <taxon>Pseudomonadota</taxon>
        <taxon>Alphaproteobacteria</taxon>
        <taxon>Rhodobacterales</taxon>
        <taxon>Paracoccaceae</taxon>
        <taxon>Albidovulum</taxon>
    </lineage>
</organism>
<protein>
    <submittedName>
        <fullName evidence="1">Uncharacterized protein</fullName>
    </submittedName>
</protein>
<sequence length="116" mass="12561">MARSGSEKRQRKTTLSARFNDAEAALVKERAARAGVPVAALIRHAVLAEKPLRKSRTPPLDRKIAAQLLGQLGVLATALREASVGNDRTDDAIIDAAHQDLSEMRAVLFEALGRRP</sequence>
<keyword evidence="2" id="KW-1185">Reference proteome</keyword>
<evidence type="ECO:0000313" key="1">
    <source>
        <dbReference type="EMBL" id="SPH17902.1"/>
    </source>
</evidence>
<name>A0A2R8B5Q9_9RHOB</name>
<dbReference type="RefSeq" id="WP_108852293.1">
    <property type="nucleotide sequence ID" value="NZ_OMOQ01000001.1"/>
</dbReference>
<dbReference type="OrthoDB" id="7859989at2"/>
<gene>
    <name evidence="1" type="ORF">DEA8626_01430</name>
</gene>
<dbReference type="EMBL" id="OMOQ01000001">
    <property type="protein sequence ID" value="SPH17902.1"/>
    <property type="molecule type" value="Genomic_DNA"/>
</dbReference>
<dbReference type="InterPro" id="IPR053842">
    <property type="entry name" value="NikA-like"/>
</dbReference>
<reference evidence="1 2" key="1">
    <citation type="submission" date="2018-03" db="EMBL/GenBank/DDBJ databases">
        <authorList>
            <person name="Keele B.F."/>
        </authorList>
    </citation>
    <scope>NUCLEOTIDE SEQUENCE [LARGE SCALE GENOMIC DNA]</scope>
    <source>
        <strain evidence="1 2">CECT 8626</strain>
    </source>
</reference>
<evidence type="ECO:0000313" key="2">
    <source>
        <dbReference type="Proteomes" id="UP000244924"/>
    </source>
</evidence>
<accession>A0A2R8B5Q9</accession>
<proteinExistence type="predicted"/>
<dbReference type="Proteomes" id="UP000244924">
    <property type="component" value="Unassembled WGS sequence"/>
</dbReference>